<organism evidence="2 3">
    <name type="scientific">Aspergillus neoniger (strain CBS 115656)</name>
    <dbReference type="NCBI Taxonomy" id="1448310"/>
    <lineage>
        <taxon>Eukaryota</taxon>
        <taxon>Fungi</taxon>
        <taxon>Dikarya</taxon>
        <taxon>Ascomycota</taxon>
        <taxon>Pezizomycotina</taxon>
        <taxon>Eurotiomycetes</taxon>
        <taxon>Eurotiomycetidae</taxon>
        <taxon>Eurotiales</taxon>
        <taxon>Aspergillaceae</taxon>
        <taxon>Aspergillus</taxon>
        <taxon>Aspergillus subgen. Circumdati</taxon>
    </lineage>
</organism>
<dbReference type="EMBL" id="KZ821461">
    <property type="protein sequence ID" value="PYH34093.1"/>
    <property type="molecule type" value="Genomic_DNA"/>
</dbReference>
<reference evidence="2" key="1">
    <citation type="submission" date="2016-12" db="EMBL/GenBank/DDBJ databases">
        <title>The genomes of Aspergillus section Nigri reveals drivers in fungal speciation.</title>
        <authorList>
            <consortium name="DOE Joint Genome Institute"/>
            <person name="Vesth T.C."/>
            <person name="Nybo J."/>
            <person name="Theobald S."/>
            <person name="Brandl J."/>
            <person name="Frisvad J.C."/>
            <person name="Nielsen K.F."/>
            <person name="Lyhne E.K."/>
            <person name="Kogle M.E."/>
            <person name="Kuo A."/>
            <person name="Riley R."/>
            <person name="Clum A."/>
            <person name="Nolan M."/>
            <person name="Lipzen A."/>
            <person name="Salamov A."/>
            <person name="Henrissat B."/>
            <person name="Wiebenga A."/>
            <person name="De Vries R.P."/>
            <person name="Grigoriev I.V."/>
            <person name="Mortensen U.H."/>
            <person name="Andersen M.R."/>
            <person name="Baker S.E."/>
        </authorList>
    </citation>
    <scope>NUCLEOTIDE SEQUENCE [LARGE SCALE GENOMIC DNA]</scope>
    <source>
        <strain evidence="2">CBS 115656</strain>
    </source>
</reference>
<accession>A0A318YMY4</accession>
<sequence>MSKGGLESGWCRLSMVAFGRETRWDRHERRNLTLLMPWLFGTLGACVLRMSLVGTKRLDGKKEERMKGFS</sequence>
<keyword evidence="1" id="KW-0812">Transmembrane</keyword>
<protein>
    <submittedName>
        <fullName evidence="2">Uncharacterized protein</fullName>
    </submittedName>
</protein>
<name>A0A318YMY4_ASPNB</name>
<dbReference type="RefSeq" id="XP_025479571.1">
    <property type="nucleotide sequence ID" value="XM_025629437.1"/>
</dbReference>
<proteinExistence type="predicted"/>
<feature type="transmembrane region" description="Helical" evidence="1">
    <location>
        <begin position="32"/>
        <end position="52"/>
    </location>
</feature>
<keyword evidence="1" id="KW-1133">Transmembrane helix</keyword>
<keyword evidence="1" id="KW-0472">Membrane</keyword>
<dbReference type="Proteomes" id="UP000247647">
    <property type="component" value="Unassembled WGS sequence"/>
</dbReference>
<evidence type="ECO:0000313" key="3">
    <source>
        <dbReference type="Proteomes" id="UP000247647"/>
    </source>
</evidence>
<keyword evidence="3" id="KW-1185">Reference proteome</keyword>
<evidence type="ECO:0000313" key="2">
    <source>
        <dbReference type="EMBL" id="PYH34093.1"/>
    </source>
</evidence>
<evidence type="ECO:0000256" key="1">
    <source>
        <dbReference type="SAM" id="Phobius"/>
    </source>
</evidence>
<gene>
    <name evidence="2" type="ORF">BO87DRAFT_62976</name>
</gene>
<dbReference type="GeneID" id="37131893"/>
<dbReference type="AlphaFoldDB" id="A0A318YMY4"/>